<reference evidence="2" key="1">
    <citation type="submission" date="2016-01" db="EMBL/GenBank/DDBJ databases">
        <authorList>
            <person name="Regsiter A."/>
            <person name="william w."/>
        </authorList>
    </citation>
    <scope>NUCLEOTIDE SEQUENCE [LARGE SCALE GENOMIC DNA]</scope>
    <source>
        <strain evidence="2">CFBP 6623</strain>
    </source>
</reference>
<name>A0A1S7PBL4_9HYPH</name>
<proteinExistence type="predicted"/>
<accession>A0A1S7PBL4</accession>
<protein>
    <submittedName>
        <fullName evidence="1">Uncharacterized protein</fullName>
    </submittedName>
</protein>
<dbReference type="EMBL" id="FBWK01000017">
    <property type="protein sequence ID" value="CUX18448.1"/>
    <property type="molecule type" value="Genomic_DNA"/>
</dbReference>
<dbReference type="Proteomes" id="UP000191988">
    <property type="component" value="Unassembled WGS sequence"/>
</dbReference>
<evidence type="ECO:0000313" key="1">
    <source>
        <dbReference type="EMBL" id="CUX18448.1"/>
    </source>
</evidence>
<gene>
    <name evidence="1" type="ORF">AGR3A_Cc240003</name>
</gene>
<organism evidence="1 2">
    <name type="scientific">Agrobacterium tomkonis CFBP 6623</name>
    <dbReference type="NCBI Taxonomy" id="1183432"/>
    <lineage>
        <taxon>Bacteria</taxon>
        <taxon>Pseudomonadati</taxon>
        <taxon>Pseudomonadota</taxon>
        <taxon>Alphaproteobacteria</taxon>
        <taxon>Hyphomicrobiales</taxon>
        <taxon>Rhizobiaceae</taxon>
        <taxon>Rhizobium/Agrobacterium group</taxon>
        <taxon>Agrobacterium</taxon>
        <taxon>Agrobacterium tumefaciens complex</taxon>
    </lineage>
</organism>
<keyword evidence="2" id="KW-1185">Reference proteome</keyword>
<dbReference type="AlphaFoldDB" id="A0A1S7PBL4"/>
<sequence length="86" mass="9566">MSTLWRSRRPAIDALCGIGYPDTADGVAAVLCVRPVSPEWGFTTRPGVPAASVRTLRAHRVDFRDDVWMTRALVPPGFKGDQERER</sequence>
<evidence type="ECO:0000313" key="2">
    <source>
        <dbReference type="Proteomes" id="UP000191988"/>
    </source>
</evidence>